<evidence type="ECO:0000256" key="2">
    <source>
        <dbReference type="SAM" id="Phobius"/>
    </source>
</evidence>
<dbReference type="EMBL" id="CAJNJA010028542">
    <property type="protein sequence ID" value="CAE7605305.1"/>
    <property type="molecule type" value="Genomic_DNA"/>
</dbReference>
<feature type="transmembrane region" description="Helical" evidence="2">
    <location>
        <begin position="75"/>
        <end position="94"/>
    </location>
</feature>
<dbReference type="OrthoDB" id="10309262at2759"/>
<evidence type="ECO:0000256" key="1">
    <source>
        <dbReference type="SAM" id="MobiDB-lite"/>
    </source>
</evidence>
<keyword evidence="4" id="KW-1185">Reference proteome</keyword>
<organism evidence="3 4">
    <name type="scientific">Symbiodinium necroappetens</name>
    <dbReference type="NCBI Taxonomy" id="1628268"/>
    <lineage>
        <taxon>Eukaryota</taxon>
        <taxon>Sar</taxon>
        <taxon>Alveolata</taxon>
        <taxon>Dinophyceae</taxon>
        <taxon>Suessiales</taxon>
        <taxon>Symbiodiniaceae</taxon>
        <taxon>Symbiodinium</taxon>
    </lineage>
</organism>
<protein>
    <submittedName>
        <fullName evidence="3">Uncharacterized protein</fullName>
    </submittedName>
</protein>
<keyword evidence="2" id="KW-1133">Transmembrane helix</keyword>
<sequence length="98" mass="10190">HHYATAEVTAAFERGLLVDNAKPEETEPNPEPGADTRVGSPQAAAPAPRAEESSNAAAMQSLAALNSMQSQVRTMSLVIGGLAALNAGLIFALLRNKH</sequence>
<keyword evidence="2" id="KW-0812">Transmembrane</keyword>
<feature type="compositionally biased region" description="Low complexity" evidence="1">
    <location>
        <begin position="43"/>
        <end position="57"/>
    </location>
</feature>
<keyword evidence="2" id="KW-0472">Membrane</keyword>
<accession>A0A812V6U9</accession>
<feature type="non-terminal residue" evidence="3">
    <location>
        <position position="1"/>
    </location>
</feature>
<proteinExistence type="predicted"/>
<gene>
    <name evidence="3" type="ORF">SNEC2469_LOCUS17295</name>
</gene>
<name>A0A812V6U9_9DINO</name>
<evidence type="ECO:0000313" key="3">
    <source>
        <dbReference type="EMBL" id="CAE7605305.1"/>
    </source>
</evidence>
<dbReference type="AlphaFoldDB" id="A0A812V6U9"/>
<dbReference type="Proteomes" id="UP000601435">
    <property type="component" value="Unassembled WGS sequence"/>
</dbReference>
<evidence type="ECO:0000313" key="4">
    <source>
        <dbReference type="Proteomes" id="UP000601435"/>
    </source>
</evidence>
<comment type="caution">
    <text evidence="3">The sequence shown here is derived from an EMBL/GenBank/DDBJ whole genome shotgun (WGS) entry which is preliminary data.</text>
</comment>
<feature type="region of interest" description="Disordered" evidence="1">
    <location>
        <begin position="1"/>
        <end position="57"/>
    </location>
</feature>
<reference evidence="3" key="1">
    <citation type="submission" date="2021-02" db="EMBL/GenBank/DDBJ databases">
        <authorList>
            <person name="Dougan E. K."/>
            <person name="Rhodes N."/>
            <person name="Thang M."/>
            <person name="Chan C."/>
        </authorList>
    </citation>
    <scope>NUCLEOTIDE SEQUENCE</scope>
</reference>